<dbReference type="OrthoDB" id="1648598at2"/>
<proteinExistence type="predicted"/>
<evidence type="ECO:0000256" key="1">
    <source>
        <dbReference type="SAM" id="Phobius"/>
    </source>
</evidence>
<dbReference type="EMBL" id="FNNF01000020">
    <property type="protein sequence ID" value="SDW54670.1"/>
    <property type="molecule type" value="Genomic_DNA"/>
</dbReference>
<reference evidence="2 3" key="1">
    <citation type="submission" date="2016-10" db="EMBL/GenBank/DDBJ databases">
        <authorList>
            <person name="de Groot N.N."/>
        </authorList>
    </citation>
    <scope>NUCLEOTIDE SEQUENCE [LARGE SCALE GENOMIC DNA]</scope>
    <source>
        <strain evidence="2 3">S3b</strain>
    </source>
</reference>
<keyword evidence="1" id="KW-0472">Membrane</keyword>
<feature type="transmembrane region" description="Helical" evidence="1">
    <location>
        <begin position="6"/>
        <end position="23"/>
    </location>
</feature>
<dbReference type="Proteomes" id="UP000182429">
    <property type="component" value="Unassembled WGS sequence"/>
</dbReference>
<evidence type="ECO:0000313" key="2">
    <source>
        <dbReference type="EMBL" id="SDW54670.1"/>
    </source>
</evidence>
<gene>
    <name evidence="2" type="ORF">SAMN04487759_12037</name>
</gene>
<accession>A0A1H2UEW9</accession>
<dbReference type="RefSeq" id="WP_074686573.1">
    <property type="nucleotide sequence ID" value="NZ_FNNF01000020.1"/>
</dbReference>
<keyword evidence="1" id="KW-1133">Transmembrane helix</keyword>
<organism evidence="2 3">
    <name type="scientific">Kandleria vitulina</name>
    <dbReference type="NCBI Taxonomy" id="1630"/>
    <lineage>
        <taxon>Bacteria</taxon>
        <taxon>Bacillati</taxon>
        <taxon>Bacillota</taxon>
        <taxon>Erysipelotrichia</taxon>
        <taxon>Erysipelotrichales</taxon>
        <taxon>Coprobacillaceae</taxon>
        <taxon>Kandleria</taxon>
    </lineage>
</organism>
<protein>
    <submittedName>
        <fullName evidence="2">Uncharacterized protein</fullName>
    </submittedName>
</protein>
<feature type="transmembrane region" description="Helical" evidence="1">
    <location>
        <begin position="55"/>
        <end position="76"/>
    </location>
</feature>
<dbReference type="STRING" id="1630.SAMN05216514_1148"/>
<name>A0A1H2UEW9_9FIRM</name>
<sequence>MDYTGVALLIGLFVLNACSLYFITQSNLMISGGMNIAAMLATVVLAYHFEQMNDIAIVIIACFVVVLCVVGLKLYLKHKNKE</sequence>
<keyword evidence="1" id="KW-0812">Transmembrane</keyword>
<dbReference type="AlphaFoldDB" id="A0A1H2UEW9"/>
<evidence type="ECO:0000313" key="3">
    <source>
        <dbReference type="Proteomes" id="UP000182429"/>
    </source>
</evidence>
<feature type="transmembrane region" description="Helical" evidence="1">
    <location>
        <begin position="30"/>
        <end position="49"/>
    </location>
</feature>